<name>A0A1U9NJC6_9BACT</name>
<sequence length="263" mass="29565">MKGVEVLRRVRGRSGFTLIELLVVIAIIALLMGIMLPAMSKVKESARFTVCQSGLKQYGLAGKMYLMENSDKFPHSYNWLYKYSKVQSPCAWHDADLNFHKEPDVAGVLWPYLASKDLHVCPTLRGVARDHGADHWGHSGATPIDPQYGYCMNGYFGSWPFDAGNGKKTYVKRSGQVKRPGRKVFFGEENTWTIEKWSDSSLNNNNIVAMTLENGDWKNACAFATFHKTKGNDRNSGISNAVFLDGHVETVNYKQTQELTVPF</sequence>
<evidence type="ECO:0000313" key="2">
    <source>
        <dbReference type="EMBL" id="AQT68032.1"/>
    </source>
</evidence>
<dbReference type="Gene3D" id="3.30.700.10">
    <property type="entry name" value="Glycoprotein, Type 4 Pilin"/>
    <property type="match status" value="1"/>
</dbReference>
<keyword evidence="1" id="KW-0812">Transmembrane</keyword>
<dbReference type="OrthoDB" id="255848at2"/>
<dbReference type="SUPFAM" id="SSF54523">
    <property type="entry name" value="Pili subunits"/>
    <property type="match status" value="1"/>
</dbReference>
<protein>
    <submittedName>
        <fullName evidence="2">PilD-dependent protein PddA</fullName>
    </submittedName>
</protein>
<dbReference type="RefSeq" id="WP_146660702.1">
    <property type="nucleotide sequence ID" value="NZ_CP019791.1"/>
</dbReference>
<dbReference type="PANTHER" id="PTHR30093:SF2">
    <property type="entry name" value="TYPE II SECRETION SYSTEM PROTEIN H"/>
    <property type="match status" value="1"/>
</dbReference>
<keyword evidence="1" id="KW-0472">Membrane</keyword>
<accession>A0A1U9NJC6</accession>
<dbReference type="STRING" id="1936003.STSP2_01186"/>
<evidence type="ECO:0000313" key="3">
    <source>
        <dbReference type="Proteomes" id="UP000189674"/>
    </source>
</evidence>
<dbReference type="NCBIfam" id="TIGR02532">
    <property type="entry name" value="IV_pilin_GFxxxE"/>
    <property type="match status" value="1"/>
</dbReference>
<feature type="transmembrane region" description="Helical" evidence="1">
    <location>
        <begin position="21"/>
        <end position="39"/>
    </location>
</feature>
<dbReference type="KEGG" id="alus:STSP2_01186"/>
<reference evidence="3" key="1">
    <citation type="submission" date="2017-02" db="EMBL/GenBank/DDBJ databases">
        <title>Comparative genomics and description of representatives of a novel lineage of planctomycetes thriving in anoxic sediments.</title>
        <authorList>
            <person name="Spring S."/>
            <person name="Bunk B."/>
            <person name="Sproer C."/>
        </authorList>
    </citation>
    <scope>NUCLEOTIDE SEQUENCE [LARGE SCALE GENOMIC DNA]</scope>
    <source>
        <strain evidence="3">ST-NAGAB-D1</strain>
    </source>
</reference>
<dbReference type="Proteomes" id="UP000189674">
    <property type="component" value="Chromosome"/>
</dbReference>
<dbReference type="InterPro" id="IPR012902">
    <property type="entry name" value="N_methyl_site"/>
</dbReference>
<keyword evidence="3" id="KW-1185">Reference proteome</keyword>
<gene>
    <name evidence="2" type="primary">xcpT_3</name>
    <name evidence="2" type="ORF">STSP2_01186</name>
</gene>
<organism evidence="2 3">
    <name type="scientific">Anaerohalosphaera lusitana</name>
    <dbReference type="NCBI Taxonomy" id="1936003"/>
    <lineage>
        <taxon>Bacteria</taxon>
        <taxon>Pseudomonadati</taxon>
        <taxon>Planctomycetota</taxon>
        <taxon>Phycisphaerae</taxon>
        <taxon>Sedimentisphaerales</taxon>
        <taxon>Anaerohalosphaeraceae</taxon>
        <taxon>Anaerohalosphaera</taxon>
    </lineage>
</organism>
<dbReference type="PROSITE" id="PS00409">
    <property type="entry name" value="PROKAR_NTER_METHYL"/>
    <property type="match status" value="1"/>
</dbReference>
<proteinExistence type="predicted"/>
<dbReference type="EMBL" id="CP019791">
    <property type="protein sequence ID" value="AQT68032.1"/>
    <property type="molecule type" value="Genomic_DNA"/>
</dbReference>
<keyword evidence="1" id="KW-1133">Transmembrane helix</keyword>
<dbReference type="AlphaFoldDB" id="A0A1U9NJC6"/>
<evidence type="ECO:0000256" key="1">
    <source>
        <dbReference type="SAM" id="Phobius"/>
    </source>
</evidence>
<dbReference type="Pfam" id="PF07963">
    <property type="entry name" value="N_methyl"/>
    <property type="match status" value="1"/>
</dbReference>
<dbReference type="InterPro" id="IPR045584">
    <property type="entry name" value="Pilin-like"/>
</dbReference>
<dbReference type="PANTHER" id="PTHR30093">
    <property type="entry name" value="GENERAL SECRETION PATHWAY PROTEIN G"/>
    <property type="match status" value="1"/>
</dbReference>